<gene>
    <name evidence="1" type="ORF">UC35_06295</name>
</gene>
<protein>
    <submittedName>
        <fullName evidence="1">Uncharacterized protein</fullName>
    </submittedName>
</protein>
<organism evidence="1 2">
    <name type="scientific">Ramlibacter tataouinensis</name>
    <dbReference type="NCBI Taxonomy" id="94132"/>
    <lineage>
        <taxon>Bacteria</taxon>
        <taxon>Pseudomonadati</taxon>
        <taxon>Pseudomonadota</taxon>
        <taxon>Betaproteobacteria</taxon>
        <taxon>Burkholderiales</taxon>
        <taxon>Comamonadaceae</taxon>
        <taxon>Ramlibacter</taxon>
    </lineage>
</organism>
<dbReference type="AlphaFoldDB" id="A0A127JRH4"/>
<accession>A0A127JRH4</accession>
<sequence length="189" mass="20409">MPFAASAQDAVRQFAAELQLHESQQVLHADKPVRYVDGEAGARLQRLLDPSRAAQVLDDMVAAILRGDSVPDLGVQMRPMASRYLKAFDQWPVEYENEYLDVQFWSVQITKRALANVAVQGPGADSSSAPASSQWLASGRSLLLGVARVMELAMRQKIESGVLSPGGSERALVLVNELAGARGEPAGPR</sequence>
<dbReference type="Proteomes" id="UP000070433">
    <property type="component" value="Chromosome"/>
</dbReference>
<name>A0A127JRH4_9BURK</name>
<dbReference type="RefSeq" id="WP_061497263.1">
    <property type="nucleotide sequence ID" value="NZ_CP010951.1"/>
</dbReference>
<evidence type="ECO:0000313" key="1">
    <source>
        <dbReference type="EMBL" id="AMO22566.1"/>
    </source>
</evidence>
<dbReference type="EMBL" id="CP010951">
    <property type="protein sequence ID" value="AMO22566.1"/>
    <property type="molecule type" value="Genomic_DNA"/>
</dbReference>
<reference evidence="1 2" key="1">
    <citation type="journal article" date="2014" name="Int. J. Syst. Evol. Microbiol.">
        <title>Ramlibacter solisilvae sp. nov., isolated from forest soil, and emended description of the genus Ramlibacter.</title>
        <authorList>
            <person name="Lee H.J."/>
            <person name="Lee S.H."/>
            <person name="Lee S.S."/>
            <person name="Lee J.S."/>
            <person name="Kim Y."/>
            <person name="Kim S.C."/>
            <person name="Jeon C.O."/>
        </authorList>
    </citation>
    <scope>NUCLEOTIDE SEQUENCE [LARGE SCALE GENOMIC DNA]</scope>
    <source>
        <strain evidence="1 2">5-10</strain>
    </source>
</reference>
<proteinExistence type="predicted"/>
<evidence type="ECO:0000313" key="2">
    <source>
        <dbReference type="Proteomes" id="UP000070433"/>
    </source>
</evidence>
<dbReference type="OrthoDB" id="9974263at2"/>
<keyword evidence="2" id="KW-1185">Reference proteome</keyword>